<dbReference type="PANTHER" id="PTHR41771:SF1">
    <property type="entry name" value="MEMBRANE PROTEIN"/>
    <property type="match status" value="1"/>
</dbReference>
<keyword evidence="1" id="KW-1133">Transmembrane helix</keyword>
<feature type="transmembrane region" description="Helical" evidence="1">
    <location>
        <begin position="252"/>
        <end position="274"/>
    </location>
</feature>
<dbReference type="Pfam" id="PF07907">
    <property type="entry name" value="YibE_F"/>
    <property type="match status" value="1"/>
</dbReference>
<keyword evidence="3" id="KW-1185">Reference proteome</keyword>
<keyword evidence="1" id="KW-0472">Membrane</keyword>
<name>A0ABS9HC81_9ACTN</name>
<accession>A0ABS9HC81</accession>
<feature type="transmembrane region" description="Helical" evidence="1">
    <location>
        <begin position="315"/>
        <end position="337"/>
    </location>
</feature>
<dbReference type="EMBL" id="JAKJHZ010000009">
    <property type="protein sequence ID" value="MCF6378805.1"/>
    <property type="molecule type" value="Genomic_DNA"/>
</dbReference>
<evidence type="ECO:0000313" key="2">
    <source>
        <dbReference type="EMBL" id="MCF6378805.1"/>
    </source>
</evidence>
<protein>
    <submittedName>
        <fullName evidence="2">YibE/F family protein</fullName>
    </submittedName>
</protein>
<comment type="caution">
    <text evidence="2">The sequence shown here is derived from an EMBL/GenBank/DDBJ whole genome shotgun (WGS) entry which is preliminary data.</text>
</comment>
<feature type="transmembrane region" description="Helical" evidence="1">
    <location>
        <begin position="213"/>
        <end position="232"/>
    </location>
</feature>
<gene>
    <name evidence="2" type="ORF">L2K70_14415</name>
</gene>
<feature type="transmembrane region" description="Helical" evidence="1">
    <location>
        <begin position="357"/>
        <end position="379"/>
    </location>
</feature>
<evidence type="ECO:0000313" key="3">
    <source>
        <dbReference type="Proteomes" id="UP001201161"/>
    </source>
</evidence>
<dbReference type="Proteomes" id="UP001201161">
    <property type="component" value="Unassembled WGS sequence"/>
</dbReference>
<sequence length="396" mass="40802">MGAGHGHGDRPSLGPAPRRLRVLVALLVAPLVLATVAGLAVLWPDGDLQVTGVGTDVERGKAVVTGIGECRNDVDGCRLAQVDLVSGPGAPGAAEALMPYGPGAPEVAVGDRIVVSYAPQAPEGERYAFQDFDRGRPLLTLLVLFAVGVLVLSRWRGIGALASLAYSLVLIALFTLPAIMEGSSPLAVAVVTAAAIMLVTLYLSHGFDVRSTVAMLGTLVSLVVIGVLGWAFTRVGHFTGQVDEGSQYISGIAAQVDLRGLLLAGLVIGALGVLDDVTVTQTWAVWELADLDPTSSARSLFARAMRIGRSHAASTVNTLVLAYVGATLPLMLVFSALQLPFGIAVSQEVVAQEVVRGLVGGLGILAAVPVTTGIAALVASRLLRERTAAPAPSHRA</sequence>
<dbReference type="InterPro" id="IPR012507">
    <property type="entry name" value="YibE_F"/>
</dbReference>
<dbReference type="PANTHER" id="PTHR41771">
    <property type="entry name" value="MEMBRANE PROTEIN-RELATED"/>
    <property type="match status" value="1"/>
</dbReference>
<feature type="transmembrane region" description="Helical" evidence="1">
    <location>
        <begin position="160"/>
        <end position="180"/>
    </location>
</feature>
<organism evidence="2 3">
    <name type="scientific">Nocardioides potassii</name>
    <dbReference type="NCBI Taxonomy" id="2911371"/>
    <lineage>
        <taxon>Bacteria</taxon>
        <taxon>Bacillati</taxon>
        <taxon>Actinomycetota</taxon>
        <taxon>Actinomycetes</taxon>
        <taxon>Propionibacteriales</taxon>
        <taxon>Nocardioidaceae</taxon>
        <taxon>Nocardioides</taxon>
    </lineage>
</organism>
<feature type="transmembrane region" description="Helical" evidence="1">
    <location>
        <begin position="135"/>
        <end position="153"/>
    </location>
</feature>
<proteinExistence type="predicted"/>
<reference evidence="2 3" key="1">
    <citation type="submission" date="2022-01" db="EMBL/GenBank/DDBJ databases">
        <title>Nocardioides sp. nov., an actinomycete isolated from mining soil.</title>
        <authorList>
            <person name="Liu L."/>
        </authorList>
    </citation>
    <scope>NUCLEOTIDE SEQUENCE [LARGE SCALE GENOMIC DNA]</scope>
    <source>
        <strain evidence="2 3">KLBMP 9356</strain>
    </source>
</reference>
<feature type="transmembrane region" description="Helical" evidence="1">
    <location>
        <begin position="186"/>
        <end position="204"/>
    </location>
</feature>
<feature type="transmembrane region" description="Helical" evidence="1">
    <location>
        <begin position="20"/>
        <end position="43"/>
    </location>
</feature>
<dbReference type="RefSeq" id="WP_236402875.1">
    <property type="nucleotide sequence ID" value="NZ_JAKJHZ010000009.1"/>
</dbReference>
<evidence type="ECO:0000256" key="1">
    <source>
        <dbReference type="SAM" id="Phobius"/>
    </source>
</evidence>
<keyword evidence="1" id="KW-0812">Transmembrane</keyword>